<dbReference type="AlphaFoldDB" id="A0A1Y2G1F7"/>
<gene>
    <name evidence="1" type="ORF">BCR35DRAFT_328500</name>
</gene>
<dbReference type="SUPFAM" id="SSF54909">
    <property type="entry name" value="Dimeric alpha+beta barrel"/>
    <property type="match status" value="1"/>
</dbReference>
<evidence type="ECO:0000313" key="1">
    <source>
        <dbReference type="EMBL" id="ORY90736.1"/>
    </source>
</evidence>
<dbReference type="InterPro" id="IPR011008">
    <property type="entry name" value="Dimeric_a/b-barrel"/>
</dbReference>
<dbReference type="InParanoid" id="A0A1Y2G1F7"/>
<dbReference type="Gene3D" id="3.30.70.100">
    <property type="match status" value="1"/>
</dbReference>
<evidence type="ECO:0008006" key="3">
    <source>
        <dbReference type="Google" id="ProtNLM"/>
    </source>
</evidence>
<accession>A0A1Y2G1F7</accession>
<protein>
    <recommendedName>
        <fullName evidence="3">ABM domain-containing protein</fullName>
    </recommendedName>
</protein>
<dbReference type="STRING" id="106004.A0A1Y2G1F7"/>
<proteinExistence type="predicted"/>
<organism evidence="1 2">
    <name type="scientific">Leucosporidium creatinivorum</name>
    <dbReference type="NCBI Taxonomy" id="106004"/>
    <lineage>
        <taxon>Eukaryota</taxon>
        <taxon>Fungi</taxon>
        <taxon>Dikarya</taxon>
        <taxon>Basidiomycota</taxon>
        <taxon>Pucciniomycotina</taxon>
        <taxon>Microbotryomycetes</taxon>
        <taxon>Leucosporidiales</taxon>
        <taxon>Leucosporidium</taxon>
    </lineage>
</organism>
<dbReference type="EMBL" id="MCGR01000003">
    <property type="protein sequence ID" value="ORY90736.1"/>
    <property type="molecule type" value="Genomic_DNA"/>
</dbReference>
<dbReference type="OrthoDB" id="194076at2759"/>
<keyword evidence="2" id="KW-1185">Reference proteome</keyword>
<dbReference type="PANTHER" id="PTHR38052">
    <property type="entry name" value="EXPRESSED PROTEIN"/>
    <property type="match status" value="1"/>
</dbReference>
<dbReference type="PANTHER" id="PTHR38052:SF1">
    <property type="entry name" value="ABM DOMAIN-CONTAINING PROTEIN"/>
    <property type="match status" value="1"/>
</dbReference>
<reference evidence="1 2" key="1">
    <citation type="submission" date="2016-07" db="EMBL/GenBank/DDBJ databases">
        <title>Pervasive Adenine N6-methylation of Active Genes in Fungi.</title>
        <authorList>
            <consortium name="DOE Joint Genome Institute"/>
            <person name="Mondo S.J."/>
            <person name="Dannebaum R.O."/>
            <person name="Kuo R.C."/>
            <person name="Labutti K."/>
            <person name="Haridas S."/>
            <person name="Kuo A."/>
            <person name="Salamov A."/>
            <person name="Ahrendt S.R."/>
            <person name="Lipzen A."/>
            <person name="Sullivan W."/>
            <person name="Andreopoulos W.B."/>
            <person name="Clum A."/>
            <person name="Lindquist E."/>
            <person name="Daum C."/>
            <person name="Ramamoorthy G.K."/>
            <person name="Gryganskyi A."/>
            <person name="Culley D."/>
            <person name="Magnuson J.K."/>
            <person name="James T.Y."/>
            <person name="O'Malley M.A."/>
            <person name="Stajich J.E."/>
            <person name="Spatafora J.W."/>
            <person name="Visel A."/>
            <person name="Grigoriev I.V."/>
        </authorList>
    </citation>
    <scope>NUCLEOTIDE SEQUENCE [LARGE SCALE GENOMIC DNA]</scope>
    <source>
        <strain evidence="1 2">62-1032</strain>
    </source>
</reference>
<name>A0A1Y2G1F7_9BASI</name>
<dbReference type="Proteomes" id="UP000193467">
    <property type="component" value="Unassembled WGS sequence"/>
</dbReference>
<evidence type="ECO:0000313" key="2">
    <source>
        <dbReference type="Proteomes" id="UP000193467"/>
    </source>
</evidence>
<comment type="caution">
    <text evidence="1">The sequence shown here is derived from an EMBL/GenBank/DDBJ whole genome shotgun (WGS) entry which is preliminary data.</text>
</comment>
<sequence length="89" mass="10172">MVFTLVVGLLAKDAESASTLSQKLLAQAYRKDEGTIDWFVMKDTKNSLKFTIVERYESPASNPIFATWQPMCDTLLSEPYDLRIHNELE</sequence>